<sequence length="443" mass="48404">MAQAHRSTRRAVVSGAATVFGATGLAACGIGPGGGEGTKVEGAPATVTFYSRTSEEEAFTKRVAQFEQAHPKTKLQYSALPGDYLEVMRTHAAAGTLADAVYLQNLLFEGLAVGGALQAVDKLVQRDKLDLKQWYDGGINALKLEGKLFGLPARGQIGYCFLFYNKDAFAQVRMREPSDSWTLDDLVAAAEKLTVRDSSRYGYNTQWGNFQHTLAAMRRWGGDMLSPDGKKCTADTPQALQAIQWHWDLWHRKQVAPAKAYADADFGNGTVVMMGQMLAGARSALKNASKDAFKWSMVMMPKGPSGKIGAELSVAPMGMSSQTKVADHAWEVVKFFTDKETGVQLAQQTRGSNTPGMRKDVYCDERLLSDPNYPREMAERVCKAMDNASTITYSVAANYRQAEVDQAVMKHMNAVRDNSAPPSATMMRALTQDVQAVLDRQRG</sequence>
<dbReference type="GO" id="GO:0030313">
    <property type="term" value="C:cell envelope"/>
    <property type="evidence" value="ECO:0007669"/>
    <property type="project" value="UniProtKB-SubCell"/>
</dbReference>
<dbReference type="InterPro" id="IPR006059">
    <property type="entry name" value="SBP"/>
</dbReference>
<dbReference type="SUPFAM" id="SSF53850">
    <property type="entry name" value="Periplasmic binding protein-like II"/>
    <property type="match status" value="1"/>
</dbReference>
<dbReference type="PANTHER" id="PTHR43649:SF31">
    <property type="entry name" value="SN-GLYCEROL-3-PHOSPHATE-BINDING PERIPLASMIC PROTEIN UGPB"/>
    <property type="match status" value="1"/>
</dbReference>
<reference evidence="5" key="1">
    <citation type="submission" date="2020-02" db="EMBL/GenBank/DDBJ databases">
        <authorList>
            <person name="Meier V. D."/>
        </authorList>
    </citation>
    <scope>NUCLEOTIDE SEQUENCE</scope>
    <source>
        <strain evidence="5">AVDCRST_MAG77</strain>
    </source>
</reference>
<proteinExistence type="inferred from homology"/>
<evidence type="ECO:0008006" key="6">
    <source>
        <dbReference type="Google" id="ProtNLM"/>
    </source>
</evidence>
<protein>
    <recommendedName>
        <fullName evidence="6">ABC transporter, substrate-binding protein (Cluster 1, maltose/g3p/polyamine/iron)</fullName>
    </recommendedName>
</protein>
<dbReference type="Pfam" id="PF01547">
    <property type="entry name" value="SBP_bac_1"/>
    <property type="match status" value="1"/>
</dbReference>
<evidence type="ECO:0000256" key="3">
    <source>
        <dbReference type="ARBA" id="ARBA00022448"/>
    </source>
</evidence>
<dbReference type="AlphaFoldDB" id="A0A6J4HDJ2"/>
<name>A0A6J4HDJ2_9CHLR</name>
<comment type="subcellular location">
    <subcellularLocation>
        <location evidence="1">Cell envelope</location>
    </subcellularLocation>
</comment>
<dbReference type="PROSITE" id="PS51257">
    <property type="entry name" value="PROKAR_LIPOPROTEIN"/>
    <property type="match status" value="1"/>
</dbReference>
<evidence type="ECO:0000256" key="4">
    <source>
        <dbReference type="ARBA" id="ARBA00022729"/>
    </source>
</evidence>
<dbReference type="InterPro" id="IPR050490">
    <property type="entry name" value="Bact_solute-bd_prot1"/>
</dbReference>
<accession>A0A6J4HDJ2</accession>
<dbReference type="PANTHER" id="PTHR43649">
    <property type="entry name" value="ARABINOSE-BINDING PROTEIN-RELATED"/>
    <property type="match status" value="1"/>
</dbReference>
<organism evidence="5">
    <name type="scientific">uncultured Chloroflexota bacterium</name>
    <dbReference type="NCBI Taxonomy" id="166587"/>
    <lineage>
        <taxon>Bacteria</taxon>
        <taxon>Bacillati</taxon>
        <taxon>Chloroflexota</taxon>
        <taxon>environmental samples</taxon>
    </lineage>
</organism>
<evidence type="ECO:0000256" key="2">
    <source>
        <dbReference type="ARBA" id="ARBA00008520"/>
    </source>
</evidence>
<evidence type="ECO:0000256" key="1">
    <source>
        <dbReference type="ARBA" id="ARBA00004196"/>
    </source>
</evidence>
<evidence type="ECO:0000313" key="5">
    <source>
        <dbReference type="EMBL" id="CAA9221737.1"/>
    </source>
</evidence>
<dbReference type="EMBL" id="CADCTC010000034">
    <property type="protein sequence ID" value="CAA9221737.1"/>
    <property type="molecule type" value="Genomic_DNA"/>
</dbReference>
<dbReference type="Gene3D" id="3.40.190.10">
    <property type="entry name" value="Periplasmic binding protein-like II"/>
    <property type="match status" value="1"/>
</dbReference>
<keyword evidence="3" id="KW-0813">Transport</keyword>
<keyword evidence="4" id="KW-0732">Signal</keyword>
<comment type="similarity">
    <text evidence="2">Belongs to the bacterial solute-binding protein 1 family.</text>
</comment>
<gene>
    <name evidence="5" type="ORF">AVDCRST_MAG77-498</name>
</gene>